<comment type="function">
    <text evidence="4">Catalyzes the interconversion of L-alanine and D-alanine. May also act on other amino acids.</text>
</comment>
<keyword evidence="7" id="KW-1185">Reference proteome</keyword>
<proteinExistence type="inferred from homology"/>
<dbReference type="Pfam" id="PF00842">
    <property type="entry name" value="Ala_racemase_C"/>
    <property type="match status" value="1"/>
</dbReference>
<feature type="domain" description="Alanine racemase C-terminal" evidence="5">
    <location>
        <begin position="245"/>
        <end position="373"/>
    </location>
</feature>
<dbReference type="Proteomes" id="UP000031967">
    <property type="component" value="Unassembled WGS sequence"/>
</dbReference>
<dbReference type="PRINTS" id="PR00992">
    <property type="entry name" value="ALARACEMASE"/>
</dbReference>
<dbReference type="SMART" id="SM01005">
    <property type="entry name" value="Ala_racemase_C"/>
    <property type="match status" value="1"/>
</dbReference>
<dbReference type="InterPro" id="IPR020622">
    <property type="entry name" value="Ala_racemase_pyridoxalP-BS"/>
</dbReference>
<evidence type="ECO:0000256" key="1">
    <source>
        <dbReference type="ARBA" id="ARBA00001933"/>
    </source>
</evidence>
<protein>
    <recommendedName>
        <fullName evidence="4">Alanine racemase</fullName>
        <ecNumber evidence="4">5.1.1.1</ecNumber>
    </recommendedName>
</protein>
<dbReference type="InterPro" id="IPR029066">
    <property type="entry name" value="PLP-binding_barrel"/>
</dbReference>
<feature type="binding site" evidence="4">
    <location>
        <position position="314"/>
    </location>
    <ligand>
        <name>substrate</name>
    </ligand>
</feature>
<dbReference type="CDD" id="cd00430">
    <property type="entry name" value="PLPDE_III_AR"/>
    <property type="match status" value="1"/>
</dbReference>
<dbReference type="SUPFAM" id="SSF51419">
    <property type="entry name" value="PLP-binding barrel"/>
    <property type="match status" value="1"/>
</dbReference>
<dbReference type="NCBIfam" id="TIGR00492">
    <property type="entry name" value="alr"/>
    <property type="match status" value="1"/>
</dbReference>
<dbReference type="EC" id="5.1.1.1" evidence="4"/>
<dbReference type="Gene3D" id="2.40.37.10">
    <property type="entry name" value="Lyase, Ornithine Decarboxylase, Chain A, domain 1"/>
    <property type="match status" value="1"/>
</dbReference>
<dbReference type="SUPFAM" id="SSF50621">
    <property type="entry name" value="Alanine racemase C-terminal domain-like"/>
    <property type="match status" value="1"/>
</dbReference>
<dbReference type="Gene3D" id="3.20.20.10">
    <property type="entry name" value="Alanine racemase"/>
    <property type="match status" value="1"/>
</dbReference>
<dbReference type="PROSITE" id="PS00395">
    <property type="entry name" value="ALANINE_RACEMASE"/>
    <property type="match status" value="1"/>
</dbReference>
<evidence type="ECO:0000256" key="3">
    <source>
        <dbReference type="ARBA" id="ARBA00023235"/>
    </source>
</evidence>
<comment type="catalytic activity">
    <reaction evidence="4">
        <text>L-alanine = D-alanine</text>
        <dbReference type="Rhea" id="RHEA:20249"/>
        <dbReference type="ChEBI" id="CHEBI:57416"/>
        <dbReference type="ChEBI" id="CHEBI:57972"/>
        <dbReference type="EC" id="5.1.1.1"/>
    </reaction>
</comment>
<reference evidence="6 7" key="1">
    <citation type="submission" date="2014-12" db="EMBL/GenBank/DDBJ databases">
        <title>Draft genome sequence of Paenibacillus kamchatkensis strain B-2647.</title>
        <authorList>
            <person name="Karlyshev A.V."/>
            <person name="Kudryashova E.B."/>
        </authorList>
    </citation>
    <scope>NUCLEOTIDE SEQUENCE [LARGE SCALE GENOMIC DNA]</scope>
    <source>
        <strain evidence="6 7">VKM B-2647</strain>
    </source>
</reference>
<keyword evidence="2 4" id="KW-0663">Pyridoxal phosphate</keyword>
<evidence type="ECO:0000256" key="2">
    <source>
        <dbReference type="ARBA" id="ARBA00022898"/>
    </source>
</evidence>
<dbReference type="InterPro" id="IPR009006">
    <property type="entry name" value="Ala_racemase/Decarboxylase_C"/>
</dbReference>
<feature type="active site" description="Proton acceptor; specific for L-alanine" evidence="4">
    <location>
        <position position="266"/>
    </location>
</feature>
<name>A0ABR5AH55_9BACL</name>
<gene>
    <name evidence="6" type="ORF">SD70_14115</name>
</gene>
<dbReference type="Pfam" id="PF01168">
    <property type="entry name" value="Ala_racemase_N"/>
    <property type="match status" value="1"/>
</dbReference>
<sequence>MGHRDTWAEISLDAISHNAELFKTAIGASCRLMAVVKANGYGHGAAEVAAAAIAAGADWLGVAILDEALQLRAAGIDLPILVLGYTPPRSVEAAVLNRVTLTVYSADVLGQLIACTERLQRRAAIHLKIDTGMSRIGVTSKEAALALAQQALASRHVDLEGMFTHFAEADNPESPYTRRQFETFRSYIEFLHEHHIDVPLKHCCNSAAAMHFPDMHLDMVRVGIALYGLKPSADIDHPGFPLRQAMQLKTRVSAVKRISAGQSVSYGRTFTAASDCTVATIPVGYADGLSRQLSGKGFALIGHTRVPIIGRVCMDQTMLDATSVPDVQAGDEVVLFGGTEQAFIAIDEVAAHMNTINYEVVCLIGQRVPRVYVRSLSV</sequence>
<dbReference type="PANTHER" id="PTHR30511">
    <property type="entry name" value="ALANINE RACEMASE"/>
    <property type="match status" value="1"/>
</dbReference>
<evidence type="ECO:0000313" key="6">
    <source>
        <dbReference type="EMBL" id="KIL40395.1"/>
    </source>
</evidence>
<comment type="pathway">
    <text evidence="4">Amino-acid biosynthesis; D-alanine biosynthesis; D-alanine from L-alanine: step 1/1.</text>
</comment>
<dbReference type="InterPro" id="IPR011079">
    <property type="entry name" value="Ala_racemase_C"/>
</dbReference>
<feature type="active site" description="Proton acceptor; specific for D-alanine" evidence="4">
    <location>
        <position position="37"/>
    </location>
</feature>
<accession>A0ABR5AH55</accession>
<dbReference type="EMBL" id="JXAK01000022">
    <property type="protein sequence ID" value="KIL40395.1"/>
    <property type="molecule type" value="Genomic_DNA"/>
</dbReference>
<organism evidence="6 7">
    <name type="scientific">Gordoniibacillus kamchatkensis</name>
    <dbReference type="NCBI Taxonomy" id="1590651"/>
    <lineage>
        <taxon>Bacteria</taxon>
        <taxon>Bacillati</taxon>
        <taxon>Bacillota</taxon>
        <taxon>Bacilli</taxon>
        <taxon>Bacillales</taxon>
        <taxon>Paenibacillaceae</taxon>
        <taxon>Gordoniibacillus</taxon>
    </lineage>
</organism>
<keyword evidence="3 4" id="KW-0413">Isomerase</keyword>
<dbReference type="HAMAP" id="MF_01201">
    <property type="entry name" value="Ala_racemase"/>
    <property type="match status" value="1"/>
</dbReference>
<comment type="caution">
    <text evidence="6">The sequence shown here is derived from an EMBL/GenBank/DDBJ whole genome shotgun (WGS) entry which is preliminary data.</text>
</comment>
<evidence type="ECO:0000259" key="5">
    <source>
        <dbReference type="SMART" id="SM01005"/>
    </source>
</evidence>
<comment type="cofactor">
    <cofactor evidence="1 4">
        <name>pyridoxal 5'-phosphate</name>
        <dbReference type="ChEBI" id="CHEBI:597326"/>
    </cofactor>
</comment>
<feature type="binding site" evidence="4">
    <location>
        <position position="135"/>
    </location>
    <ligand>
        <name>substrate</name>
    </ligand>
</feature>
<evidence type="ECO:0000313" key="7">
    <source>
        <dbReference type="Proteomes" id="UP000031967"/>
    </source>
</evidence>
<evidence type="ECO:0000256" key="4">
    <source>
        <dbReference type="HAMAP-Rule" id="MF_01201"/>
    </source>
</evidence>
<feature type="modified residue" description="N6-(pyridoxal phosphate)lysine" evidence="4">
    <location>
        <position position="37"/>
    </location>
</feature>
<dbReference type="PANTHER" id="PTHR30511:SF0">
    <property type="entry name" value="ALANINE RACEMASE, CATABOLIC-RELATED"/>
    <property type="match status" value="1"/>
</dbReference>
<dbReference type="InterPro" id="IPR000821">
    <property type="entry name" value="Ala_racemase"/>
</dbReference>
<comment type="similarity">
    <text evidence="4">Belongs to the alanine racemase family.</text>
</comment>
<dbReference type="InterPro" id="IPR001608">
    <property type="entry name" value="Ala_racemase_N"/>
</dbReference>